<keyword evidence="4" id="KW-0858">Xylan degradation</keyword>
<dbReference type="Gene3D" id="3.40.50.1820">
    <property type="entry name" value="alpha/beta hydrolase"/>
    <property type="match status" value="1"/>
</dbReference>
<dbReference type="GO" id="GO:0045493">
    <property type="term" value="P:xylan catabolic process"/>
    <property type="evidence" value="ECO:0007669"/>
    <property type="project" value="UniProtKB-KW"/>
</dbReference>
<dbReference type="AlphaFoldDB" id="A0A1Y5SG71"/>
<dbReference type="Proteomes" id="UP000193827">
    <property type="component" value="Unassembled WGS sequence"/>
</dbReference>
<accession>A0A1Y5SG71</accession>
<comment type="subcellular location">
    <subcellularLocation>
        <location evidence="1">Secreted</location>
    </subcellularLocation>
</comment>
<evidence type="ECO:0000256" key="4">
    <source>
        <dbReference type="ARBA" id="ARBA00022651"/>
    </source>
</evidence>
<keyword evidence="7" id="KW-0119">Carbohydrate metabolism</keyword>
<dbReference type="InterPro" id="IPR003140">
    <property type="entry name" value="PLipase/COase/thioEstase"/>
</dbReference>
<organism evidence="12 13">
    <name type="scientific">Roseovarius litorisediminis</name>
    <dbReference type="NCBI Taxonomy" id="1312363"/>
    <lineage>
        <taxon>Bacteria</taxon>
        <taxon>Pseudomonadati</taxon>
        <taxon>Pseudomonadota</taxon>
        <taxon>Alphaproteobacteria</taxon>
        <taxon>Rhodobacterales</taxon>
        <taxon>Roseobacteraceae</taxon>
        <taxon>Roseovarius</taxon>
    </lineage>
</organism>
<keyword evidence="13" id="KW-1185">Reference proteome</keyword>
<evidence type="ECO:0000256" key="6">
    <source>
        <dbReference type="ARBA" id="ARBA00022801"/>
    </source>
</evidence>
<dbReference type="GO" id="GO:0005576">
    <property type="term" value="C:extracellular region"/>
    <property type="evidence" value="ECO:0007669"/>
    <property type="project" value="UniProtKB-SubCell"/>
</dbReference>
<dbReference type="PANTHER" id="PTHR38050:SF1">
    <property type="entry name" value="FERULOYL ESTERASE C"/>
    <property type="match status" value="1"/>
</dbReference>
<evidence type="ECO:0000256" key="9">
    <source>
        <dbReference type="ARBA" id="ARBA00025250"/>
    </source>
</evidence>
<comment type="similarity">
    <text evidence="2">Belongs to the faeC family.</text>
</comment>
<evidence type="ECO:0000313" key="13">
    <source>
        <dbReference type="Proteomes" id="UP000193827"/>
    </source>
</evidence>
<protein>
    <submittedName>
        <fullName evidence="12">Phospholipase/Carboxylesterase</fullName>
    </submittedName>
</protein>
<dbReference type="InterPro" id="IPR043595">
    <property type="entry name" value="FaeB/C/D"/>
</dbReference>
<feature type="domain" description="Phospholipase/carboxylesterase/thioesterase" evidence="11">
    <location>
        <begin position="106"/>
        <end position="195"/>
    </location>
</feature>
<dbReference type="RefSeq" id="WP_085892188.1">
    <property type="nucleotide sequence ID" value="NZ_FWFL01000004.1"/>
</dbReference>
<feature type="signal peptide" evidence="10">
    <location>
        <begin position="1"/>
        <end position="20"/>
    </location>
</feature>
<evidence type="ECO:0000259" key="11">
    <source>
        <dbReference type="Pfam" id="PF02230"/>
    </source>
</evidence>
<evidence type="ECO:0000256" key="7">
    <source>
        <dbReference type="ARBA" id="ARBA00023277"/>
    </source>
</evidence>
<reference evidence="12 13" key="1">
    <citation type="submission" date="2017-03" db="EMBL/GenBank/DDBJ databases">
        <authorList>
            <person name="Afonso C.L."/>
            <person name="Miller P.J."/>
            <person name="Scott M.A."/>
            <person name="Spackman E."/>
            <person name="Goraichik I."/>
            <person name="Dimitrov K.M."/>
            <person name="Suarez D.L."/>
            <person name="Swayne D.E."/>
        </authorList>
    </citation>
    <scope>NUCLEOTIDE SEQUENCE [LARGE SCALE GENOMIC DNA]</scope>
    <source>
        <strain evidence="12 13">CECT 8287</strain>
    </source>
</reference>
<evidence type="ECO:0000256" key="5">
    <source>
        <dbReference type="ARBA" id="ARBA00022729"/>
    </source>
</evidence>
<dbReference type="InterPro" id="IPR029058">
    <property type="entry name" value="AB_hydrolase_fold"/>
</dbReference>
<dbReference type="PANTHER" id="PTHR38050">
    <property type="match status" value="1"/>
</dbReference>
<keyword evidence="5 10" id="KW-0732">Signal</keyword>
<feature type="chain" id="PRO_5013187224" evidence="10">
    <location>
        <begin position="21"/>
        <end position="269"/>
    </location>
</feature>
<comment type="function">
    <text evidence="9">Involved in degradation of plant cell walls. Hydrolyzes the feruloyl-arabinose ester bond in arabinoxylans, and the feruloyl-galactose ester bond in pectin. Active against paranitrophenyl-acetate, methyl ferulate and wheat arabinoxylan.</text>
</comment>
<dbReference type="GO" id="GO:0030600">
    <property type="term" value="F:feruloyl esterase activity"/>
    <property type="evidence" value="ECO:0007669"/>
    <property type="project" value="InterPro"/>
</dbReference>
<name>A0A1Y5SG71_9RHOB</name>
<dbReference type="SUPFAM" id="SSF53474">
    <property type="entry name" value="alpha/beta-Hydrolases"/>
    <property type="match status" value="1"/>
</dbReference>
<keyword evidence="6" id="KW-0378">Hydrolase</keyword>
<sequence length="269" mass="29724">MRLRFLLAVLACMAAAPTFACGPDSDCQLGSRHYRIAMPEGHDGKTPVGAILFAHGYRGSAKGVMRNRSLRRMASEMGVALIALKSGDDDWVIPHAPRHEDADGSVEFNYVDAVLRDVTKRFAIDDSRIMASGFSAGGMMVWNLACAMPNRFFGFAPISGTFWLKPPKICKSPVASVVHIHGDSDPTVPLGGRQILNTHQGDVMEAIDMYRDFGNFGQETRLQQGGLTCRNRRNNEGEILDFCMFKGGHSFRTEYVRFAWNSLKKAGQF</sequence>
<evidence type="ECO:0000256" key="1">
    <source>
        <dbReference type="ARBA" id="ARBA00004613"/>
    </source>
</evidence>
<proteinExistence type="inferred from homology"/>
<dbReference type="EMBL" id="FWFL01000004">
    <property type="protein sequence ID" value="SLN40086.1"/>
    <property type="molecule type" value="Genomic_DNA"/>
</dbReference>
<keyword evidence="3" id="KW-0964">Secreted</keyword>
<evidence type="ECO:0000256" key="2">
    <source>
        <dbReference type="ARBA" id="ARBA00010278"/>
    </source>
</evidence>
<keyword evidence="8" id="KW-0624">Polysaccharide degradation</keyword>
<dbReference type="OrthoDB" id="9805640at2"/>
<evidence type="ECO:0000256" key="8">
    <source>
        <dbReference type="ARBA" id="ARBA00023326"/>
    </source>
</evidence>
<dbReference type="Pfam" id="PF02230">
    <property type="entry name" value="Abhydrolase_2"/>
    <property type="match status" value="1"/>
</dbReference>
<evidence type="ECO:0000256" key="10">
    <source>
        <dbReference type="SAM" id="SignalP"/>
    </source>
</evidence>
<evidence type="ECO:0000313" key="12">
    <source>
        <dbReference type="EMBL" id="SLN40086.1"/>
    </source>
</evidence>
<evidence type="ECO:0000256" key="3">
    <source>
        <dbReference type="ARBA" id="ARBA00022525"/>
    </source>
</evidence>
<gene>
    <name evidence="12" type="ORF">PEL8287_01977</name>
</gene>